<keyword evidence="1" id="KW-0732">Signal</keyword>
<evidence type="ECO:0000313" key="3">
    <source>
        <dbReference type="EMBL" id="CAI9586073.1"/>
    </source>
</evidence>
<dbReference type="EMBL" id="CATNWA010015717">
    <property type="protein sequence ID" value="CAI9586073.1"/>
    <property type="molecule type" value="Genomic_DNA"/>
</dbReference>
<sequence length="133" mass="14754">DPSLGTAARAGNLVLLQFLVGLKSATEDELVGELVVNILKVCPDLLSRYFKETQYSFVPRLKTAWLDNIKLLKKIYDAQPPVSVAFKTTEYVPLPRLINMVMITTVAPVCNKTMLTQGLNVPNKIVKHTVLSL</sequence>
<dbReference type="PANTHER" id="PTHR13500">
    <property type="entry name" value="NUCLEOLAR PRERIBOSOMAL-ASSOCIATED PROTEIN 1"/>
    <property type="match status" value="1"/>
</dbReference>
<protein>
    <recommendedName>
        <fullName evidence="2">URB1 N-terminal domain-containing protein</fullName>
    </recommendedName>
</protein>
<dbReference type="InterPro" id="IPR039844">
    <property type="entry name" value="URB1"/>
</dbReference>
<dbReference type="Pfam" id="PF11707">
    <property type="entry name" value="Npa1"/>
    <property type="match status" value="1"/>
</dbReference>
<evidence type="ECO:0000256" key="1">
    <source>
        <dbReference type="SAM" id="SignalP"/>
    </source>
</evidence>
<organism evidence="3 4">
    <name type="scientific">Staurois parvus</name>
    <dbReference type="NCBI Taxonomy" id="386267"/>
    <lineage>
        <taxon>Eukaryota</taxon>
        <taxon>Metazoa</taxon>
        <taxon>Chordata</taxon>
        <taxon>Craniata</taxon>
        <taxon>Vertebrata</taxon>
        <taxon>Euteleostomi</taxon>
        <taxon>Amphibia</taxon>
        <taxon>Batrachia</taxon>
        <taxon>Anura</taxon>
        <taxon>Neobatrachia</taxon>
        <taxon>Ranoidea</taxon>
        <taxon>Ranidae</taxon>
        <taxon>Staurois</taxon>
    </lineage>
</organism>
<dbReference type="InterPro" id="IPR021714">
    <property type="entry name" value="URB1_N"/>
</dbReference>
<reference evidence="3" key="1">
    <citation type="submission" date="2023-05" db="EMBL/GenBank/DDBJ databases">
        <authorList>
            <person name="Stuckert A."/>
        </authorList>
    </citation>
    <scope>NUCLEOTIDE SEQUENCE</scope>
</reference>
<accession>A0ABN9EN79</accession>
<keyword evidence="4" id="KW-1185">Reference proteome</keyword>
<proteinExistence type="predicted"/>
<dbReference type="PANTHER" id="PTHR13500:SF0">
    <property type="entry name" value="NUCLEOLAR PRE-RIBOSOMAL-ASSOCIATED PROTEIN 1"/>
    <property type="match status" value="1"/>
</dbReference>
<feature type="domain" description="URB1 N-terminal" evidence="2">
    <location>
        <begin position="10"/>
        <end position="68"/>
    </location>
</feature>
<feature type="chain" id="PRO_5045747539" description="URB1 N-terminal domain-containing protein" evidence="1">
    <location>
        <begin position="26"/>
        <end position="133"/>
    </location>
</feature>
<feature type="non-terminal residue" evidence="3">
    <location>
        <position position="133"/>
    </location>
</feature>
<evidence type="ECO:0000313" key="4">
    <source>
        <dbReference type="Proteomes" id="UP001162483"/>
    </source>
</evidence>
<comment type="caution">
    <text evidence="3">The sequence shown here is derived from an EMBL/GenBank/DDBJ whole genome shotgun (WGS) entry which is preliminary data.</text>
</comment>
<feature type="non-terminal residue" evidence="3">
    <location>
        <position position="1"/>
    </location>
</feature>
<feature type="signal peptide" evidence="1">
    <location>
        <begin position="1"/>
        <end position="25"/>
    </location>
</feature>
<evidence type="ECO:0000259" key="2">
    <source>
        <dbReference type="Pfam" id="PF11707"/>
    </source>
</evidence>
<dbReference type="Proteomes" id="UP001162483">
    <property type="component" value="Unassembled WGS sequence"/>
</dbReference>
<gene>
    <name evidence="3" type="ORF">SPARVUS_LOCUS10314081</name>
</gene>
<name>A0ABN9EN79_9NEOB</name>